<dbReference type="PaxDb" id="4081-Solyc09g066180.1.1"/>
<evidence type="ECO:0000259" key="2">
    <source>
        <dbReference type="Pfam" id="PF10536"/>
    </source>
</evidence>
<reference evidence="3" key="1">
    <citation type="journal article" date="2012" name="Nature">
        <title>The tomato genome sequence provides insights into fleshy fruit evolution.</title>
        <authorList>
            <consortium name="Tomato Genome Consortium"/>
        </authorList>
    </citation>
    <scope>NUCLEOTIDE SEQUENCE [LARGE SCALE GENOMIC DNA]</scope>
    <source>
        <strain evidence="3">cv. Heinz 1706</strain>
    </source>
</reference>
<dbReference type="GO" id="GO:0010073">
    <property type="term" value="P:meristem maintenance"/>
    <property type="evidence" value="ECO:0007669"/>
    <property type="project" value="InterPro"/>
</dbReference>
<dbReference type="PANTHER" id="PTHR46033:SF60">
    <property type="entry name" value="AMINOTRANSFERASE-LIKE PLANT MOBILE DOMAIN-CONTAINING PROTEIN"/>
    <property type="match status" value="1"/>
</dbReference>
<keyword evidence="1" id="KW-0812">Transmembrane</keyword>
<evidence type="ECO:0000256" key="1">
    <source>
        <dbReference type="SAM" id="Phobius"/>
    </source>
</evidence>
<dbReference type="InterPro" id="IPR019557">
    <property type="entry name" value="AminoTfrase-like_pln_mobile"/>
</dbReference>
<dbReference type="Pfam" id="PF10536">
    <property type="entry name" value="PMD"/>
    <property type="match status" value="1"/>
</dbReference>
<evidence type="ECO:0000313" key="4">
    <source>
        <dbReference type="Proteomes" id="UP000004994"/>
    </source>
</evidence>
<reference evidence="3" key="2">
    <citation type="submission" date="2019-01" db="UniProtKB">
        <authorList>
            <consortium name="EnsemblPlants"/>
        </authorList>
    </citation>
    <scope>IDENTIFICATION</scope>
    <source>
        <strain evidence="3">cv. Heinz 1706</strain>
    </source>
</reference>
<proteinExistence type="predicted"/>
<keyword evidence="1" id="KW-1133">Transmembrane helix</keyword>
<keyword evidence="1" id="KW-0472">Membrane</keyword>
<evidence type="ECO:0000313" key="3">
    <source>
        <dbReference type="EnsemblPlants" id="Solyc09g066155.1.1"/>
    </source>
</evidence>
<organism evidence="3">
    <name type="scientific">Solanum lycopersicum</name>
    <name type="common">Tomato</name>
    <name type="synonym">Lycopersicon esculentum</name>
    <dbReference type="NCBI Taxonomy" id="4081"/>
    <lineage>
        <taxon>Eukaryota</taxon>
        <taxon>Viridiplantae</taxon>
        <taxon>Streptophyta</taxon>
        <taxon>Embryophyta</taxon>
        <taxon>Tracheophyta</taxon>
        <taxon>Spermatophyta</taxon>
        <taxon>Magnoliopsida</taxon>
        <taxon>eudicotyledons</taxon>
        <taxon>Gunneridae</taxon>
        <taxon>Pentapetalae</taxon>
        <taxon>asterids</taxon>
        <taxon>lamiids</taxon>
        <taxon>Solanales</taxon>
        <taxon>Solanaceae</taxon>
        <taxon>Solanoideae</taxon>
        <taxon>Solaneae</taxon>
        <taxon>Solanum</taxon>
        <taxon>Solanum subgen. Lycopersicon</taxon>
    </lineage>
</organism>
<dbReference type="InterPro" id="IPR044824">
    <property type="entry name" value="MAIN-like"/>
</dbReference>
<dbReference type="Gramene" id="Solyc09g066155.1.1">
    <property type="protein sequence ID" value="Solyc09g066155.1.1"/>
    <property type="gene ID" value="Solyc09g066155.1"/>
</dbReference>
<keyword evidence="4" id="KW-1185">Reference proteome</keyword>
<dbReference type="Proteomes" id="UP000004994">
    <property type="component" value="Chromosome 9"/>
</dbReference>
<dbReference type="AlphaFoldDB" id="A0A3Q7I5V4"/>
<dbReference type="InParanoid" id="A0A3Q7I5V4"/>
<feature type="transmembrane region" description="Helical" evidence="1">
    <location>
        <begin position="209"/>
        <end position="232"/>
    </location>
</feature>
<name>A0A3Q7I5V4_SOLLC</name>
<feature type="domain" description="Aminotransferase-like plant mobile" evidence="2">
    <location>
        <begin position="112"/>
        <end position="383"/>
    </location>
</feature>
<dbReference type="PANTHER" id="PTHR46033">
    <property type="entry name" value="PROTEIN MAIN-LIKE 2"/>
    <property type="match status" value="1"/>
</dbReference>
<dbReference type="EnsemblPlants" id="Solyc09g066155.1.1">
    <property type="protein sequence ID" value="Solyc09g066155.1.1"/>
    <property type="gene ID" value="Solyc09g066155.1"/>
</dbReference>
<protein>
    <recommendedName>
        <fullName evidence="2">Aminotransferase-like plant mobile domain-containing protein</fullName>
    </recommendedName>
</protein>
<sequence>MKRTSIKSRSKGTMELMNDVSEEWRLTPATLTKSLVSESSIYFMAANNAYQLDPGPLDPSVLTGQLTHRSRDIWIGNDNMILNTRKCDGKFWDLVNEHPIHPQVLDVIKLSGLYGVYRSHRPVIDRSLITALVERWRPETHTFHFRTGESTITLRDVEILYGLPVKVHNLKTLNHSSLKVYALNAHLRLQPRLLDLATQDMINEKARCYMFWMIAGLLLADTSGGLLKLMYLPMLEDITIVGSYSWGSATLAYLYRFLCKASQSSQNEIAEFLPLLQIWAWERVTVLTPQIVAKRDTRNIFPVGLPRGPHAARWYAHFSWTDTTKHVLRVFKDALDSMTEDQFIWEPYSSDIIESLPEYCRVGRDIWRARVPIFCWNHIDQYVWNAPILHGSLRLRSNEAARILDDNNEKEEVDFLKGGKYLLLSSLQWNSVRPPAPNPGTNARTQITSQVAERNFAGRKEFAHPPPPYNAQTKIALDVAMD</sequence>
<accession>A0A3Q7I5V4</accession>